<evidence type="ECO:0000256" key="1">
    <source>
        <dbReference type="SAM" id="Phobius"/>
    </source>
</evidence>
<reference evidence="3" key="1">
    <citation type="submission" date="2019-03" db="EMBL/GenBank/DDBJ databases">
        <authorList>
            <person name="Mank J."/>
            <person name="Almeida P."/>
        </authorList>
    </citation>
    <scope>NUCLEOTIDE SEQUENCE</scope>
    <source>
        <strain evidence="3">78183</strain>
    </source>
</reference>
<dbReference type="PANTHER" id="PTHR33116">
    <property type="entry name" value="REVERSE TRANSCRIPTASE ZINC-BINDING DOMAIN-CONTAINING PROTEIN-RELATED-RELATED"/>
    <property type="match status" value="1"/>
</dbReference>
<gene>
    <name evidence="3" type="ORF">SVIM_LOCUS299763</name>
</gene>
<dbReference type="InterPro" id="IPR000477">
    <property type="entry name" value="RT_dom"/>
</dbReference>
<dbReference type="InterPro" id="IPR043502">
    <property type="entry name" value="DNA/RNA_pol_sf"/>
</dbReference>
<dbReference type="PROSITE" id="PS50878">
    <property type="entry name" value="RT_POL"/>
    <property type="match status" value="1"/>
</dbReference>
<dbReference type="AlphaFoldDB" id="A0A6N2M2M8"/>
<keyword evidence="1" id="KW-0812">Transmembrane</keyword>
<dbReference type="PANTHER" id="PTHR33116:SF84">
    <property type="entry name" value="RNA-DIRECTED DNA POLYMERASE"/>
    <property type="match status" value="1"/>
</dbReference>
<dbReference type="CDD" id="cd01650">
    <property type="entry name" value="RT_nLTR_like"/>
    <property type="match status" value="1"/>
</dbReference>
<dbReference type="Pfam" id="PF00078">
    <property type="entry name" value="RVT_1"/>
    <property type="match status" value="1"/>
</dbReference>
<name>A0A6N2M2M8_SALVM</name>
<dbReference type="InterPro" id="IPR026960">
    <property type="entry name" value="RVT-Znf"/>
</dbReference>
<dbReference type="SUPFAM" id="SSF56672">
    <property type="entry name" value="DNA/RNA polymerases"/>
    <property type="match status" value="1"/>
</dbReference>
<feature type="domain" description="Reverse transcriptase" evidence="2">
    <location>
        <begin position="111"/>
        <end position="389"/>
    </location>
</feature>
<evidence type="ECO:0000313" key="3">
    <source>
        <dbReference type="EMBL" id="VFU46912.1"/>
    </source>
</evidence>
<evidence type="ECO:0000259" key="2">
    <source>
        <dbReference type="PROSITE" id="PS50878"/>
    </source>
</evidence>
<feature type="transmembrane region" description="Helical" evidence="1">
    <location>
        <begin position="816"/>
        <end position="839"/>
    </location>
</feature>
<organism evidence="3">
    <name type="scientific">Salix viminalis</name>
    <name type="common">Common osier</name>
    <name type="synonym">Basket willow</name>
    <dbReference type="NCBI Taxonomy" id="40686"/>
    <lineage>
        <taxon>Eukaryota</taxon>
        <taxon>Viridiplantae</taxon>
        <taxon>Streptophyta</taxon>
        <taxon>Embryophyta</taxon>
        <taxon>Tracheophyta</taxon>
        <taxon>Spermatophyta</taxon>
        <taxon>Magnoliopsida</taxon>
        <taxon>eudicotyledons</taxon>
        <taxon>Gunneridae</taxon>
        <taxon>Pentapetalae</taxon>
        <taxon>rosids</taxon>
        <taxon>fabids</taxon>
        <taxon>Malpighiales</taxon>
        <taxon>Salicaceae</taxon>
        <taxon>Saliceae</taxon>
        <taxon>Salix</taxon>
    </lineage>
</organism>
<dbReference type="EMBL" id="CAADRP010001652">
    <property type="protein sequence ID" value="VFU46912.1"/>
    <property type="molecule type" value="Genomic_DNA"/>
</dbReference>
<protein>
    <recommendedName>
        <fullName evidence="2">Reverse transcriptase domain-containing protein</fullName>
    </recommendedName>
</protein>
<keyword evidence="1" id="KW-1133">Transmembrane helix</keyword>
<keyword evidence="1" id="KW-0472">Membrane</keyword>
<dbReference type="Pfam" id="PF13966">
    <property type="entry name" value="zf-RVT"/>
    <property type="match status" value="1"/>
</dbReference>
<accession>A0A6N2M2M8</accession>
<sequence length="850" mass="95571">MLKVWVKKGNGIYLLDRHVPSKTHVLVRESDQNLKKAQWQVNLPAFTLLFSKACTRNHPALNMLSGHIPDLEKSQWQDNLSAFTLLCSKKCISHFGQIDSWFFLMSGQETEKQRREDKERCINTTRITLIPKVASPNQLNDFRPISCCSVIYKCISKIIANRIKLSLSSIVGKAQSAFIPGRNIAEAILLVQELMLNYHRNKGPPRCAVKVDLRKAFDTVNWDFILEALRLINVPSKVIGWIRVCITSPAFTVSMNGADHGFFRSQRGLRQGDPLSPYLFVLAMEGLNGILRKATSNNGFKHHWRCKNPNIVHQCFADDLILFCHADPNSVQVLKSALDEFSRLSGLSINQSKSTVQISGLDDLSKDSLAAILGINQSSSPITYLGVPLITTKLTSSDCLPLLDRIKSRIKLWTTATLSYAGRLQLISSVLFSIQVYWASKFILPDFISKKIESMLSAFLWKGSSLQTTGAKVAWSSLCYPKAEGGLGLKRVKIWNRAAMTKHIWHLHEVGPPCGLNGSITTSLGKGHSGPFLFRPIPRGPGGSFCRQGSGVVGGSSLTLEMENLPLSGGRLIDIYSHRILSSTNIPWDAKVADIMDGEEWSFPAGDLNNTWNSILFKPQPLQEDQITWQHTVSGKFTIASAWEKLRAHRPISNLQGLLWHPLHVPRQFCFMWLASQGRLRTMDRAHGITLGNQTCKLCNRADETHEHLFFQCPFSTKVWLSVKTRANILWPNLRWSDLLSWVLHTIKKKDSINNYIGSLAFTSTAYHLWQERNRRIFQNNYQDNESVSKDVYHQMGRLNGLSGWGSFSALDGPAVWFFGWAFLLFLLLCWAACSAVLFSPPGRSLRPLG</sequence>
<proteinExistence type="predicted"/>